<accession>A0A142JKD3</accession>
<sequence length="98" mass="10917">MTTYAYEIKPRRSEVGGGWQLRLLQDGNEVGGGVFPVDQEAERRSGIEWFNALTEDERASWLAKAESARPEDAWGAYLTDAAFLDAHAEGESWVAARQ</sequence>
<name>A0A142JKD3_9BURK</name>
<keyword evidence="2" id="KW-1185">Reference proteome</keyword>
<dbReference type="OrthoDB" id="9103522at2"/>
<dbReference type="Proteomes" id="UP000075238">
    <property type="component" value="Chromosome 1"/>
</dbReference>
<reference evidence="1 2" key="1">
    <citation type="submission" date="2016-03" db="EMBL/GenBank/DDBJ databases">
        <title>Complete genome sequence of a novel chlorpyrifos degrading bacterium, Cupriavidus nantongensis sp. X1.</title>
        <authorList>
            <person name="Fang L."/>
        </authorList>
    </citation>
    <scope>NUCLEOTIDE SEQUENCE [LARGE SCALE GENOMIC DNA]</scope>
    <source>
        <strain evidence="1 2">X1</strain>
    </source>
</reference>
<organism evidence="1 2">
    <name type="scientific">Cupriavidus nantongensis</name>
    <dbReference type="NCBI Taxonomy" id="1796606"/>
    <lineage>
        <taxon>Bacteria</taxon>
        <taxon>Pseudomonadati</taxon>
        <taxon>Pseudomonadota</taxon>
        <taxon>Betaproteobacteria</taxon>
        <taxon>Burkholderiales</taxon>
        <taxon>Burkholderiaceae</taxon>
        <taxon>Cupriavidus</taxon>
    </lineage>
</organism>
<protein>
    <submittedName>
        <fullName evidence="1">Uncharacterized protein</fullName>
    </submittedName>
</protein>
<dbReference type="AlphaFoldDB" id="A0A142JKD3"/>
<gene>
    <name evidence="1" type="ORF">A2G96_12790</name>
</gene>
<evidence type="ECO:0000313" key="2">
    <source>
        <dbReference type="Proteomes" id="UP000075238"/>
    </source>
</evidence>
<dbReference type="RefSeq" id="WP_062799708.1">
    <property type="nucleotide sequence ID" value="NZ_CP014844.1"/>
</dbReference>
<dbReference type="EMBL" id="CP014844">
    <property type="protein sequence ID" value="AMR78545.1"/>
    <property type="molecule type" value="Genomic_DNA"/>
</dbReference>
<proteinExistence type="predicted"/>
<dbReference type="KEGG" id="cnan:A2G96_12790"/>
<evidence type="ECO:0000313" key="1">
    <source>
        <dbReference type="EMBL" id="AMR78545.1"/>
    </source>
</evidence>
<dbReference type="STRING" id="1796606.A2G96_12790"/>